<feature type="compositionally biased region" description="Polar residues" evidence="1">
    <location>
        <begin position="211"/>
        <end position="220"/>
    </location>
</feature>
<evidence type="ECO:0000313" key="3">
    <source>
        <dbReference type="Proteomes" id="UP001476247"/>
    </source>
</evidence>
<feature type="compositionally biased region" description="Low complexity" evidence="1">
    <location>
        <begin position="187"/>
        <end position="199"/>
    </location>
</feature>
<dbReference type="Proteomes" id="UP001476247">
    <property type="component" value="Unassembled WGS sequence"/>
</dbReference>
<organism evidence="2 3">
    <name type="scientific">Helicostylum pulchrum</name>
    <dbReference type="NCBI Taxonomy" id="562976"/>
    <lineage>
        <taxon>Eukaryota</taxon>
        <taxon>Fungi</taxon>
        <taxon>Fungi incertae sedis</taxon>
        <taxon>Mucoromycota</taxon>
        <taxon>Mucoromycotina</taxon>
        <taxon>Mucoromycetes</taxon>
        <taxon>Mucorales</taxon>
        <taxon>Mucorineae</taxon>
        <taxon>Mucoraceae</taxon>
        <taxon>Helicostylum</taxon>
    </lineage>
</organism>
<name>A0ABP9XRK1_9FUNG</name>
<feature type="region of interest" description="Disordered" evidence="1">
    <location>
        <begin position="28"/>
        <end position="223"/>
    </location>
</feature>
<proteinExistence type="predicted"/>
<evidence type="ECO:0000313" key="2">
    <source>
        <dbReference type="EMBL" id="GAA5797043.1"/>
    </source>
</evidence>
<sequence length="323" mass="35804">MFRTTSNRLTKTVPAWRNASVYSSVKNYTTPVTSTPVPEKKQDQEKPVSLSARLGGSGRGKIMSAPDSADPFASFLANAKKPRGPNKNYNNDNNNERRNGNFTPRPRKPQGNRDGQFADAATTTTEGGAPNNNNNNNNNNNRPRQPRAPRAEGENNTYNNNNRSRPQRNTEGAVAQGDNKDGQARTNNNNNRNNNNRNNFSSDGPRKNNRKMNINRSQPQEVRARRAVTFIDKDIDWASFDTVHTTSETTTEEVKEDGELLLKEMQGDYERYLTVGSEITWSQIINGAQLSTLVGSNPTFDLSQKTAFLAAVSKATNGPAARK</sequence>
<gene>
    <name evidence="2" type="ORF">HPULCUR_002421</name>
</gene>
<reference evidence="2 3" key="1">
    <citation type="submission" date="2024-04" db="EMBL/GenBank/DDBJ databases">
        <title>genome sequences of Mucor flavus KT1a and Helicostylum pulchrum KT1b strains isolation_sourced from the surface of a dry-aged beef.</title>
        <authorList>
            <person name="Toyotome T."/>
            <person name="Hosono M."/>
            <person name="Torimaru M."/>
            <person name="Fukuda K."/>
            <person name="Mikami N."/>
        </authorList>
    </citation>
    <scope>NUCLEOTIDE SEQUENCE [LARGE SCALE GENOMIC DNA]</scope>
    <source>
        <strain evidence="2 3">KT1b</strain>
    </source>
</reference>
<accession>A0ABP9XRK1</accession>
<keyword evidence="3" id="KW-1185">Reference proteome</keyword>
<feature type="compositionally biased region" description="Low complexity" evidence="1">
    <location>
        <begin position="118"/>
        <end position="141"/>
    </location>
</feature>
<comment type="caution">
    <text evidence="2">The sequence shown here is derived from an EMBL/GenBank/DDBJ whole genome shotgun (WGS) entry which is preliminary data.</text>
</comment>
<protein>
    <submittedName>
        <fullName evidence="2">Uncharacterized protein</fullName>
    </submittedName>
</protein>
<evidence type="ECO:0000256" key="1">
    <source>
        <dbReference type="SAM" id="MobiDB-lite"/>
    </source>
</evidence>
<dbReference type="EMBL" id="BAABUJ010000007">
    <property type="protein sequence ID" value="GAA5797043.1"/>
    <property type="molecule type" value="Genomic_DNA"/>
</dbReference>